<sequence>MCYQETKHWSCNCLPVTYSNQCRENPFKSVELCSSFSNRQSTAAVPCNDCTAWPTPPSSPSAKIRQLKNVFEAPAVKNDPPPIREYSRGVRHRKESVGRLEDKCTECRIWGLPCDMKEPHCSNCLRKGLVCETAREWLGRMNGKSPVKSRSSSISDPSSVLEAPVESPIATITEVPETEIQQTETVPALPTIKEDYSAHHKATDESLADLKKNIRGLRAALTLLENEKKDPVEEEEVASKPESIIGLQEFTTVSPFLNTFPNKPKELLENEDTSFSESQNTDTSLPYIKQDESSPPPFLHTEDPLIEPVTLETLNSPIKPLEPLNGPPIPELVNDTHFRQSLKDLNMTSRKVRTAAQSAYKKLKTVARTKETSIAFQQFVDSLESLDNILRIGSQTYEMLLDQQTPHSLIEIYCFLHFAYAMSQGDNDLLPKSSEEEYHRGLLVLRSCLSSTPEYDGLQSQQDIFDEIAHHMAHELECALRWAKKQNLTPASFQGLSLEDVLRLHSERENSCRNAYSNSVMQTSHVTDVTPYGSGTDSSCTSIAILTGIQSLRVFNGISTFLLGLNHFGSPFKLFSGEFCKSISSDIYKHPLYSKSFRHQNRLFDADELRNAIYSEVLCNFDSTLIAHGSVYKILETSLEMLDLGSLITLEDYVDYARGLIMVVLLPLYIVKRFEDELILRCQSLVQKLPGNLLRRVQWPEQFSAPPSPVIEFAPQNTEYIVNMTYVQPEPDMSTLTEQYYPAALPEPLSSPPQCSQSQLMEYELSPTLERSPTISNSSSDVISTPPTSSYSEAGDSPKSYHSSPTQSLICRTCHKTFTNKSNLARHERTKHTPGSAGIKKMLRCPIPGCKTMLGSARAKENMRTHLKKKHGIERPGMEEVRWRVDVLQGCV</sequence>
<accession>A0AAV9WX90</accession>
<evidence type="ECO:0000256" key="3">
    <source>
        <dbReference type="SAM" id="MobiDB-lite"/>
    </source>
</evidence>
<comment type="caution">
    <text evidence="6">The sequence shown here is derived from an EMBL/GenBank/DDBJ whole genome shotgun (WGS) entry which is preliminary data.</text>
</comment>
<evidence type="ECO:0000313" key="7">
    <source>
        <dbReference type="Proteomes" id="UP001365542"/>
    </source>
</evidence>
<dbReference type="Proteomes" id="UP001365542">
    <property type="component" value="Unassembled WGS sequence"/>
</dbReference>
<reference evidence="6 7" key="1">
    <citation type="submission" date="2019-10" db="EMBL/GenBank/DDBJ databases">
        <authorList>
            <person name="Palmer J.M."/>
        </authorList>
    </citation>
    <scope>NUCLEOTIDE SEQUENCE [LARGE SCALE GENOMIC DNA]</scope>
    <source>
        <strain evidence="6 7">TWF694</strain>
    </source>
</reference>
<keyword evidence="2" id="KW-0862">Zinc</keyword>
<protein>
    <recommendedName>
        <fullName evidence="8">C2H2-type domain-containing protein</fullName>
    </recommendedName>
</protein>
<proteinExistence type="predicted"/>
<evidence type="ECO:0000259" key="4">
    <source>
        <dbReference type="PROSITE" id="PS50048"/>
    </source>
</evidence>
<feature type="compositionally biased region" description="Polar residues" evidence="3">
    <location>
        <begin position="275"/>
        <end position="284"/>
    </location>
</feature>
<name>A0AAV9WX90_9PEZI</name>
<keyword evidence="2" id="KW-0863">Zinc-finger</keyword>
<dbReference type="AlphaFoldDB" id="A0AAV9WX90"/>
<feature type="region of interest" description="Disordered" evidence="3">
    <location>
        <begin position="142"/>
        <end position="162"/>
    </location>
</feature>
<dbReference type="InterPro" id="IPR036864">
    <property type="entry name" value="Zn2-C6_fun-type_DNA-bd_sf"/>
</dbReference>
<dbReference type="EMBL" id="JAVHJO010000015">
    <property type="protein sequence ID" value="KAK6527738.1"/>
    <property type="molecule type" value="Genomic_DNA"/>
</dbReference>
<feature type="compositionally biased region" description="Polar residues" evidence="3">
    <location>
        <begin position="769"/>
        <end position="792"/>
    </location>
</feature>
<dbReference type="Gene3D" id="3.30.160.60">
    <property type="entry name" value="Classic Zinc Finger"/>
    <property type="match status" value="1"/>
</dbReference>
<dbReference type="SUPFAM" id="SSF57701">
    <property type="entry name" value="Zn2/Cys6 DNA-binding domain"/>
    <property type="match status" value="1"/>
</dbReference>
<dbReference type="PROSITE" id="PS00028">
    <property type="entry name" value="ZINC_FINGER_C2H2_1"/>
    <property type="match status" value="1"/>
</dbReference>
<gene>
    <name evidence="6" type="ORF">TWF694_004718</name>
</gene>
<evidence type="ECO:0000259" key="5">
    <source>
        <dbReference type="PROSITE" id="PS50157"/>
    </source>
</evidence>
<feature type="domain" description="C2H2-type" evidence="5">
    <location>
        <begin position="809"/>
        <end position="837"/>
    </location>
</feature>
<dbReference type="Pfam" id="PF00172">
    <property type="entry name" value="Zn_clus"/>
    <property type="match status" value="1"/>
</dbReference>
<keyword evidence="2" id="KW-0479">Metal-binding</keyword>
<dbReference type="GO" id="GO:0008270">
    <property type="term" value="F:zinc ion binding"/>
    <property type="evidence" value="ECO:0007669"/>
    <property type="project" value="UniProtKB-KW"/>
</dbReference>
<dbReference type="PROSITE" id="PS50048">
    <property type="entry name" value="ZN2_CY6_FUNGAL_2"/>
    <property type="match status" value="1"/>
</dbReference>
<dbReference type="CDD" id="cd00067">
    <property type="entry name" value="GAL4"/>
    <property type="match status" value="1"/>
</dbReference>
<keyword evidence="7" id="KW-1185">Reference proteome</keyword>
<feature type="compositionally biased region" description="Low complexity" evidence="3">
    <location>
        <begin position="144"/>
        <end position="160"/>
    </location>
</feature>
<evidence type="ECO:0000256" key="2">
    <source>
        <dbReference type="PROSITE-ProRule" id="PRU00042"/>
    </source>
</evidence>
<dbReference type="SMART" id="SM00355">
    <property type="entry name" value="ZnF_C2H2"/>
    <property type="match status" value="2"/>
</dbReference>
<evidence type="ECO:0000256" key="1">
    <source>
        <dbReference type="ARBA" id="ARBA00023242"/>
    </source>
</evidence>
<evidence type="ECO:0000313" key="6">
    <source>
        <dbReference type="EMBL" id="KAK6527738.1"/>
    </source>
</evidence>
<keyword evidence="1" id="KW-0539">Nucleus</keyword>
<dbReference type="InterPro" id="IPR013087">
    <property type="entry name" value="Znf_C2H2_type"/>
</dbReference>
<dbReference type="InterPro" id="IPR001138">
    <property type="entry name" value="Zn2Cys6_DnaBD"/>
</dbReference>
<organism evidence="6 7">
    <name type="scientific">Orbilia ellipsospora</name>
    <dbReference type="NCBI Taxonomy" id="2528407"/>
    <lineage>
        <taxon>Eukaryota</taxon>
        <taxon>Fungi</taxon>
        <taxon>Dikarya</taxon>
        <taxon>Ascomycota</taxon>
        <taxon>Pezizomycotina</taxon>
        <taxon>Orbiliomycetes</taxon>
        <taxon>Orbiliales</taxon>
        <taxon>Orbiliaceae</taxon>
        <taxon>Orbilia</taxon>
    </lineage>
</organism>
<dbReference type="PROSITE" id="PS50157">
    <property type="entry name" value="ZINC_FINGER_C2H2_2"/>
    <property type="match status" value="1"/>
</dbReference>
<evidence type="ECO:0008006" key="8">
    <source>
        <dbReference type="Google" id="ProtNLM"/>
    </source>
</evidence>
<dbReference type="GO" id="GO:0000981">
    <property type="term" value="F:DNA-binding transcription factor activity, RNA polymerase II-specific"/>
    <property type="evidence" value="ECO:0007669"/>
    <property type="project" value="InterPro"/>
</dbReference>
<feature type="domain" description="Zn(2)-C6 fungal-type" evidence="4">
    <location>
        <begin position="103"/>
        <end position="133"/>
    </location>
</feature>
<feature type="region of interest" description="Disordered" evidence="3">
    <location>
        <begin position="768"/>
        <end position="805"/>
    </location>
</feature>
<feature type="region of interest" description="Disordered" evidence="3">
    <location>
        <begin position="271"/>
        <end position="297"/>
    </location>
</feature>